<dbReference type="STRING" id="9913.ENSBTAP00000037738"/>
<organism evidence="7 8">
    <name type="scientific">Bos taurus</name>
    <name type="common">Bovine</name>
    <dbReference type="NCBI Taxonomy" id="9913"/>
    <lineage>
        <taxon>Eukaryota</taxon>
        <taxon>Metazoa</taxon>
        <taxon>Chordata</taxon>
        <taxon>Craniata</taxon>
        <taxon>Vertebrata</taxon>
        <taxon>Euteleostomi</taxon>
        <taxon>Mammalia</taxon>
        <taxon>Eutheria</taxon>
        <taxon>Laurasiatheria</taxon>
        <taxon>Artiodactyla</taxon>
        <taxon>Ruminantia</taxon>
        <taxon>Pecora</taxon>
        <taxon>Bovidae</taxon>
        <taxon>Bovinae</taxon>
        <taxon>Bos</taxon>
    </lineage>
</organism>
<evidence type="ECO:0000259" key="6">
    <source>
        <dbReference type="PROSITE" id="PS50071"/>
    </source>
</evidence>
<evidence type="ECO:0000256" key="5">
    <source>
        <dbReference type="SAM" id="MobiDB-lite"/>
    </source>
</evidence>
<keyword evidence="1 4" id="KW-0238">DNA-binding</keyword>
<accession>E1BAI9</accession>
<dbReference type="InterPro" id="IPR009057">
    <property type="entry name" value="Homeodomain-like_sf"/>
</dbReference>
<dbReference type="PANTHER" id="PTHR10390">
    <property type="entry name" value="HOMEOBOX PROTEIN SIX"/>
    <property type="match status" value="1"/>
</dbReference>
<dbReference type="GO" id="GO:0003677">
    <property type="term" value="F:DNA binding"/>
    <property type="evidence" value="ECO:0007669"/>
    <property type="project" value="UniProtKB-UniRule"/>
</dbReference>
<comment type="subcellular location">
    <subcellularLocation>
        <location evidence="4">Nucleus</location>
    </subcellularLocation>
</comment>
<dbReference type="Proteomes" id="UP000009136">
    <property type="component" value="Chromosome 17"/>
</dbReference>
<dbReference type="CDD" id="cd00086">
    <property type="entry name" value="homeodomain"/>
    <property type="match status" value="1"/>
</dbReference>
<evidence type="ECO:0000256" key="3">
    <source>
        <dbReference type="ARBA" id="ARBA00023242"/>
    </source>
</evidence>
<dbReference type="GeneTree" id="ENSGT00390000013263"/>
<keyword evidence="3 4" id="KW-0539">Nucleus</keyword>
<keyword evidence="2 4" id="KW-0371">Homeobox</keyword>
<dbReference type="PROSITE" id="PS50071">
    <property type="entry name" value="HOMEOBOX_2"/>
    <property type="match status" value="1"/>
</dbReference>
<feature type="domain" description="Homeobox" evidence="6">
    <location>
        <begin position="154"/>
        <end position="195"/>
    </location>
</feature>
<dbReference type="SMART" id="SM00389">
    <property type="entry name" value="HOX"/>
    <property type="match status" value="1"/>
</dbReference>
<dbReference type="InterPro" id="IPR001356">
    <property type="entry name" value="HD"/>
</dbReference>
<protein>
    <submittedName>
        <fullName evidence="7">Anomalous homeobox</fullName>
    </submittedName>
</protein>
<dbReference type="InterPro" id="IPR017970">
    <property type="entry name" value="Homeobox_CS"/>
</dbReference>
<feature type="region of interest" description="Disordered" evidence="5">
    <location>
        <begin position="195"/>
        <end position="272"/>
    </location>
</feature>
<feature type="region of interest" description="Disordered" evidence="5">
    <location>
        <begin position="153"/>
        <end position="172"/>
    </location>
</feature>
<dbReference type="InterPro" id="IPR008422">
    <property type="entry name" value="KN_HD"/>
</dbReference>
<keyword evidence="8" id="KW-1185">Reference proteome</keyword>
<dbReference type="eggNOG" id="KOG0775">
    <property type="taxonomic scope" value="Eukaryota"/>
</dbReference>
<dbReference type="Bgee" id="ENSBTAG00000026626">
    <property type="expression patterns" value="Expressed in testis and 31 other cell types or tissues"/>
</dbReference>
<feature type="compositionally biased region" description="Polar residues" evidence="5">
    <location>
        <begin position="263"/>
        <end position="272"/>
    </location>
</feature>
<evidence type="ECO:0000313" key="9">
    <source>
        <dbReference type="VGNC" id="VGNC:25897"/>
    </source>
</evidence>
<feature type="DNA-binding region" description="Homeobox" evidence="4">
    <location>
        <begin position="156"/>
        <end position="196"/>
    </location>
</feature>
<dbReference type="Ensembl" id="ENSBTAT00000037916.5">
    <property type="protein sequence ID" value="ENSBTAP00000037738.5"/>
    <property type="gene ID" value="ENSBTAG00000026626.5"/>
</dbReference>
<dbReference type="PANTHER" id="PTHR10390:SF34">
    <property type="entry name" value="ANOMALOUS HOMEOBOX PROTEIN"/>
    <property type="match status" value="1"/>
</dbReference>
<dbReference type="SUPFAM" id="SSF46689">
    <property type="entry name" value="Homeodomain-like"/>
    <property type="match status" value="1"/>
</dbReference>
<dbReference type="PROSITE" id="PS00027">
    <property type="entry name" value="HOMEOBOX_1"/>
    <property type="match status" value="1"/>
</dbReference>
<evidence type="ECO:0000313" key="7">
    <source>
        <dbReference type="Ensembl" id="ENSBTAP00000037738.5"/>
    </source>
</evidence>
<dbReference type="VGNC" id="VGNC:25897">
    <property type="gene designation" value="ANHX"/>
</dbReference>
<evidence type="ECO:0000256" key="4">
    <source>
        <dbReference type="PROSITE-ProRule" id="PRU00108"/>
    </source>
</evidence>
<proteinExistence type="predicted"/>
<name>E1BAI9_BOVIN</name>
<dbReference type="GO" id="GO:0000981">
    <property type="term" value="F:DNA-binding transcription factor activity, RNA polymerase II-specific"/>
    <property type="evidence" value="ECO:0007669"/>
    <property type="project" value="InterPro"/>
</dbReference>
<dbReference type="InterPro" id="IPR031701">
    <property type="entry name" value="SIX1_SD"/>
</dbReference>
<feature type="region of interest" description="Disordered" evidence="5">
    <location>
        <begin position="284"/>
        <end position="327"/>
    </location>
</feature>
<evidence type="ECO:0000256" key="2">
    <source>
        <dbReference type="ARBA" id="ARBA00023155"/>
    </source>
</evidence>
<dbReference type="VEuPathDB" id="HostDB:ENSBTAG00000026626"/>
<dbReference type="HOGENOM" id="CLU_041997_1_0_1"/>
<reference evidence="7" key="2">
    <citation type="submission" date="2025-08" db="UniProtKB">
        <authorList>
            <consortium name="Ensembl"/>
        </authorList>
    </citation>
    <scope>IDENTIFICATION</scope>
    <source>
        <strain evidence="7">Hereford</strain>
    </source>
</reference>
<dbReference type="Gene3D" id="1.10.10.60">
    <property type="entry name" value="Homeodomain-like"/>
    <property type="match status" value="1"/>
</dbReference>
<dbReference type="FunFam" id="1.10.10.60:FF:000412">
    <property type="entry name" value="Anomalous homeobox"/>
    <property type="match status" value="1"/>
</dbReference>
<dbReference type="AlphaFoldDB" id="E1BAI9"/>
<reference evidence="7" key="3">
    <citation type="submission" date="2025-09" db="UniProtKB">
        <authorList>
            <consortium name="Ensembl"/>
        </authorList>
    </citation>
    <scope>IDENTIFICATION</scope>
    <source>
        <strain evidence="7">Hereford</strain>
    </source>
</reference>
<evidence type="ECO:0000313" key="8">
    <source>
        <dbReference type="Proteomes" id="UP000009136"/>
    </source>
</evidence>
<dbReference type="Pfam" id="PF05920">
    <property type="entry name" value="Homeobox_KN"/>
    <property type="match status" value="1"/>
</dbReference>
<dbReference type="GO" id="GO:0005634">
    <property type="term" value="C:nucleus"/>
    <property type="evidence" value="ECO:0007669"/>
    <property type="project" value="UniProtKB-SubCell"/>
</dbReference>
<reference evidence="7" key="1">
    <citation type="submission" date="2018-03" db="EMBL/GenBank/DDBJ databases">
        <title>ARS-UCD1.2.</title>
        <authorList>
            <person name="Rosen B.D."/>
            <person name="Bickhart D.M."/>
            <person name="Koren S."/>
            <person name="Schnabel R.D."/>
            <person name="Hall R."/>
            <person name="Zimin A."/>
            <person name="Dreischer C."/>
            <person name="Schultheiss S."/>
            <person name="Schroeder S.G."/>
            <person name="Elsik C.G."/>
            <person name="Couldrey C."/>
            <person name="Liu G.E."/>
            <person name="Van Tassell C.P."/>
            <person name="Phillippy A.M."/>
            <person name="Smith T.P.L."/>
            <person name="Medrano J.F."/>
        </authorList>
    </citation>
    <scope>NUCLEOTIDE SEQUENCE [LARGE SCALE GENOMIC DNA]</scope>
    <source>
        <strain evidence="7">Hereford</strain>
    </source>
</reference>
<dbReference type="InParanoid" id="E1BAI9"/>
<sequence length="347" mass="37867">MQSFLQLLRGNEGPSLPLSELVTLAGRLCRDLQDDPTQVQSLVTAVLDSQFRLYLLDNADVALVCASVLAQREQHQAACRLLEGCQVPGGSPKLVQLWNDIHYRLAMKKLGVSTLTPVQKFRCRKRNPPPASLCPNGLKSRNFPREVRQKLEDFASGVSTNPSKAEREGLASETHLTTEQVYNWFANYRRRQRALMQRAAPAPTPDSAEDLTSGEASRHLPPQPTDHPQLGSGLVDRPQWSRFADPPSIKPQGTYLEEDPGSCGSQAEQQAGNLRVTQPPAQAPDFILNQSSSDLTPAPPGFPGPMSAVELSQPPPSSQVQWSDGQTSSDAFWGARMLLELSAGSLG</sequence>
<evidence type="ECO:0000256" key="1">
    <source>
        <dbReference type="ARBA" id="ARBA00023125"/>
    </source>
</evidence>
<dbReference type="Pfam" id="PF16878">
    <property type="entry name" value="SIX1_SD"/>
    <property type="match status" value="1"/>
</dbReference>
<gene>
    <name evidence="7 9" type="primary">ANHX</name>
</gene>